<dbReference type="PANTHER" id="PTHR47779:SF1">
    <property type="entry name" value="SYNTHASE (CCG-9), PUTATIVE (AFU_ORTHOLOGUE AFUA_3G12100)-RELATED"/>
    <property type="match status" value="1"/>
</dbReference>
<protein>
    <submittedName>
        <fullName evidence="9">Trehalose phosphorylase</fullName>
    </submittedName>
</protein>
<dbReference type="OMA" id="NAAAWMY"/>
<evidence type="ECO:0000256" key="6">
    <source>
        <dbReference type="ARBA" id="ARBA00023277"/>
    </source>
</evidence>
<feature type="domain" description="Glycosyl transferase family 1" evidence="7">
    <location>
        <begin position="401"/>
        <end position="560"/>
    </location>
</feature>
<name>M5FTT0_DACPD</name>
<dbReference type="OrthoDB" id="937291at2759"/>
<dbReference type="AlphaFoldDB" id="M5FTT0"/>
<accession>M5FTT0</accession>
<comment type="subunit">
    <text evidence="2">Homodimer.</text>
</comment>
<dbReference type="RefSeq" id="XP_040626426.1">
    <property type="nucleotide sequence ID" value="XM_040775322.1"/>
</dbReference>
<dbReference type="HOGENOM" id="CLU_011001_0_0_1"/>
<dbReference type="InterPro" id="IPR049438">
    <property type="entry name" value="TreT_GT1"/>
</dbReference>
<evidence type="ECO:0000259" key="8">
    <source>
        <dbReference type="Pfam" id="PF21269"/>
    </source>
</evidence>
<dbReference type="PANTHER" id="PTHR47779">
    <property type="entry name" value="SYNTHASE (CCG-9), PUTATIVE (AFU_ORTHOLOGUE AFUA_3G12100)-RELATED"/>
    <property type="match status" value="1"/>
</dbReference>
<dbReference type="EMBL" id="JH795869">
    <property type="protein sequence ID" value="EJT99528.1"/>
    <property type="molecule type" value="Genomic_DNA"/>
</dbReference>
<feature type="domain" description="Trehalose synthase N-terminal" evidence="8">
    <location>
        <begin position="183"/>
        <end position="340"/>
    </location>
</feature>
<dbReference type="Pfam" id="PF21269">
    <property type="entry name" value="TreT_GT1"/>
    <property type="match status" value="1"/>
</dbReference>
<evidence type="ECO:0000256" key="3">
    <source>
        <dbReference type="ARBA" id="ARBA00022526"/>
    </source>
</evidence>
<organism evidence="9 10">
    <name type="scientific">Dacryopinax primogenitus (strain DJM 731)</name>
    <name type="common">Brown rot fungus</name>
    <dbReference type="NCBI Taxonomy" id="1858805"/>
    <lineage>
        <taxon>Eukaryota</taxon>
        <taxon>Fungi</taxon>
        <taxon>Dikarya</taxon>
        <taxon>Basidiomycota</taxon>
        <taxon>Agaricomycotina</taxon>
        <taxon>Dacrymycetes</taxon>
        <taxon>Dacrymycetales</taxon>
        <taxon>Dacrymycetaceae</taxon>
        <taxon>Dacryopinax</taxon>
    </lineage>
</organism>
<evidence type="ECO:0000313" key="9">
    <source>
        <dbReference type="EMBL" id="EJT99528.1"/>
    </source>
</evidence>
<dbReference type="InterPro" id="IPR001296">
    <property type="entry name" value="Glyco_trans_1"/>
</dbReference>
<evidence type="ECO:0000256" key="2">
    <source>
        <dbReference type="ARBA" id="ARBA00011738"/>
    </source>
</evidence>
<dbReference type="Proteomes" id="UP000030653">
    <property type="component" value="Unassembled WGS sequence"/>
</dbReference>
<dbReference type="InterPro" id="IPR052078">
    <property type="entry name" value="Trehalose_Metab_GTase"/>
</dbReference>
<keyword evidence="10" id="KW-1185">Reference proteome</keyword>
<dbReference type="GO" id="GO:0006006">
    <property type="term" value="P:glucose metabolic process"/>
    <property type="evidence" value="ECO:0007669"/>
    <property type="project" value="UniProtKB-KW"/>
</dbReference>
<dbReference type="SUPFAM" id="SSF53756">
    <property type="entry name" value="UDP-Glycosyltransferase/glycogen phosphorylase"/>
    <property type="match status" value="1"/>
</dbReference>
<gene>
    <name evidence="9" type="ORF">DACRYDRAFT_55394</name>
</gene>
<keyword evidence="3" id="KW-0313">Glucose metabolism</keyword>
<evidence type="ECO:0000313" key="10">
    <source>
        <dbReference type="Proteomes" id="UP000030653"/>
    </source>
</evidence>
<proteinExistence type="inferred from homology"/>
<evidence type="ECO:0000256" key="1">
    <source>
        <dbReference type="ARBA" id="ARBA00009481"/>
    </source>
</evidence>
<dbReference type="STRING" id="1858805.M5FTT0"/>
<keyword evidence="5" id="KW-0808">Transferase</keyword>
<dbReference type="GeneID" id="63690384"/>
<evidence type="ECO:0000256" key="4">
    <source>
        <dbReference type="ARBA" id="ARBA00022676"/>
    </source>
</evidence>
<keyword evidence="6" id="KW-0119">Carbohydrate metabolism</keyword>
<dbReference type="Pfam" id="PF00534">
    <property type="entry name" value="Glycos_transf_1"/>
    <property type="match status" value="1"/>
</dbReference>
<evidence type="ECO:0000259" key="7">
    <source>
        <dbReference type="Pfam" id="PF00534"/>
    </source>
</evidence>
<keyword evidence="4" id="KW-0328">Glycosyltransferase</keyword>
<evidence type="ECO:0000256" key="5">
    <source>
        <dbReference type="ARBA" id="ARBA00022679"/>
    </source>
</evidence>
<sequence>MHIGLAAKQTGPQEVEIGYSISDGVYSIDYAVHKVDISTVDDVPHTIAFAVLEGIMAFSGRHMVKFVCAGVGSKLVGICPRLPSLLWSKLDIIPYVMPAGEFDYDAPVDELADSMVRKATMWIGPQEMPRLDIAGRNVVNVDGGGIKLCDLQDYERSVGEPVWRAVSTLCQELKERQVKVRFFSATPQGGGVALMRHALVRFFRLMGVDCQWFVPKPNPAVFRVTKTNHNILQGVAEPNKRLGEEDKHQWDQWIQSNADRYWFRKGGPLADGGADVVIIDDPQMIGLIPMIKERHPTLPVIYRSHIEIRSDLTKIEGSPQQGVWQFLWKHIKPADLFIAHPVAGFIPTEVNIKDVGLMPATTDWLDGLNKPIAQWDTQYYFRQFANGCLSDRMTNLAFPSRGYICQVARFDPSKGIPDVLDSYAKLRQRLEEEGVARENTPQLLICGHGAIDDPDGTFIYDETCQAINTDGLRQYKNDIIVMRLGPSDQILNVLLSNSRIALQLSHREGFEVKVSEALHKNIPTVAYASGGIPLQIRHGHNGFLVKTGDTAMVAQHLYDLWMNTDGIYEKLQAHTDVVVSDEVSTVGNATCWAYLAGVLSKGEKLQPNGRWIYDMAREAAGVPVEKEEQVLPRKALHLDI</sequence>
<dbReference type="Gene3D" id="3.40.50.2000">
    <property type="entry name" value="Glycogen Phosphorylase B"/>
    <property type="match status" value="2"/>
</dbReference>
<dbReference type="GO" id="GO:0016757">
    <property type="term" value="F:glycosyltransferase activity"/>
    <property type="evidence" value="ECO:0007669"/>
    <property type="project" value="UniProtKB-KW"/>
</dbReference>
<comment type="similarity">
    <text evidence="1">Belongs to the glycosyltransferase group 1 family. Glycosyltransferase 4 subfamily.</text>
</comment>
<reference evidence="9 10" key="1">
    <citation type="journal article" date="2012" name="Science">
        <title>The Paleozoic origin of enzymatic lignin decomposition reconstructed from 31 fungal genomes.</title>
        <authorList>
            <person name="Floudas D."/>
            <person name="Binder M."/>
            <person name="Riley R."/>
            <person name="Barry K."/>
            <person name="Blanchette R.A."/>
            <person name="Henrissat B."/>
            <person name="Martinez A.T."/>
            <person name="Otillar R."/>
            <person name="Spatafora J.W."/>
            <person name="Yadav J.S."/>
            <person name="Aerts A."/>
            <person name="Benoit I."/>
            <person name="Boyd A."/>
            <person name="Carlson A."/>
            <person name="Copeland A."/>
            <person name="Coutinho P.M."/>
            <person name="de Vries R.P."/>
            <person name="Ferreira P."/>
            <person name="Findley K."/>
            <person name="Foster B."/>
            <person name="Gaskell J."/>
            <person name="Glotzer D."/>
            <person name="Gorecki P."/>
            <person name="Heitman J."/>
            <person name="Hesse C."/>
            <person name="Hori C."/>
            <person name="Igarashi K."/>
            <person name="Jurgens J.A."/>
            <person name="Kallen N."/>
            <person name="Kersten P."/>
            <person name="Kohler A."/>
            <person name="Kuees U."/>
            <person name="Kumar T.K.A."/>
            <person name="Kuo A."/>
            <person name="LaButti K."/>
            <person name="Larrondo L.F."/>
            <person name="Lindquist E."/>
            <person name="Ling A."/>
            <person name="Lombard V."/>
            <person name="Lucas S."/>
            <person name="Lundell T."/>
            <person name="Martin R."/>
            <person name="McLaughlin D.J."/>
            <person name="Morgenstern I."/>
            <person name="Morin E."/>
            <person name="Murat C."/>
            <person name="Nagy L.G."/>
            <person name="Nolan M."/>
            <person name="Ohm R.A."/>
            <person name="Patyshakuliyeva A."/>
            <person name="Rokas A."/>
            <person name="Ruiz-Duenas F.J."/>
            <person name="Sabat G."/>
            <person name="Salamov A."/>
            <person name="Samejima M."/>
            <person name="Schmutz J."/>
            <person name="Slot J.C."/>
            <person name="St John F."/>
            <person name="Stenlid J."/>
            <person name="Sun H."/>
            <person name="Sun S."/>
            <person name="Syed K."/>
            <person name="Tsang A."/>
            <person name="Wiebenga A."/>
            <person name="Young D."/>
            <person name="Pisabarro A."/>
            <person name="Eastwood D.C."/>
            <person name="Martin F."/>
            <person name="Cullen D."/>
            <person name="Grigoriev I.V."/>
            <person name="Hibbett D.S."/>
        </authorList>
    </citation>
    <scope>NUCLEOTIDE SEQUENCE [LARGE SCALE GENOMIC DNA]</scope>
    <source>
        <strain evidence="9 10">DJM-731 SS1</strain>
    </source>
</reference>